<evidence type="ECO:0000313" key="2">
    <source>
        <dbReference type="EMBL" id="KAG2580296.1"/>
    </source>
</evidence>
<evidence type="ECO:0000256" key="1">
    <source>
        <dbReference type="SAM" id="MobiDB-lite"/>
    </source>
</evidence>
<comment type="caution">
    <text evidence="2">The sequence shown here is derived from an EMBL/GenBank/DDBJ whole genome shotgun (WGS) entry which is preliminary data.</text>
</comment>
<dbReference type="OrthoDB" id="695726at2759"/>
<sequence length="229" mass="26268">MADGDLRRRRISQRLIKLKEARSESEASRMIKLKKEWRALLDRQRARVEADSKVIDAEFRALAEEAKARSAQALPPPCDPLSAAPPSPPPFDPLSAAPPPPPPCDPFPPLSAPPPRARLAGKKTKKKFLKWKVPQERIDHMILNLRDPLNDRYPLERLRKRDQRFRELFAERRALGQKKFEYMQAIIKQFRKKGYAEDYSETETEDDGEEVEVVDYEENKTGSKGTAAP</sequence>
<keyword evidence="3" id="KW-1185">Reference proteome</keyword>
<feature type="region of interest" description="Disordered" evidence="1">
    <location>
        <begin position="194"/>
        <end position="229"/>
    </location>
</feature>
<feature type="compositionally biased region" description="Pro residues" evidence="1">
    <location>
        <begin position="74"/>
        <end position="116"/>
    </location>
</feature>
<feature type="region of interest" description="Disordered" evidence="1">
    <location>
        <begin position="65"/>
        <end position="124"/>
    </location>
</feature>
<evidence type="ECO:0000313" key="3">
    <source>
        <dbReference type="Proteomes" id="UP000823388"/>
    </source>
</evidence>
<dbReference type="AlphaFoldDB" id="A0A8T0R4P8"/>
<name>A0A8T0R4P8_PANVG</name>
<gene>
    <name evidence="2" type="ORF">PVAP13_6NG332100</name>
</gene>
<feature type="compositionally biased region" description="Acidic residues" evidence="1">
    <location>
        <begin position="198"/>
        <end position="216"/>
    </location>
</feature>
<proteinExistence type="predicted"/>
<accession>A0A8T0R4P8</accession>
<dbReference type="EMBL" id="CM029048">
    <property type="protein sequence ID" value="KAG2580296.1"/>
    <property type="molecule type" value="Genomic_DNA"/>
</dbReference>
<reference evidence="2" key="1">
    <citation type="submission" date="2020-05" db="EMBL/GenBank/DDBJ databases">
        <title>WGS assembly of Panicum virgatum.</title>
        <authorList>
            <person name="Lovell J.T."/>
            <person name="Jenkins J."/>
            <person name="Shu S."/>
            <person name="Juenger T.E."/>
            <person name="Schmutz J."/>
        </authorList>
    </citation>
    <scope>NUCLEOTIDE SEQUENCE</scope>
    <source>
        <strain evidence="2">AP13</strain>
    </source>
</reference>
<dbReference type="Proteomes" id="UP000823388">
    <property type="component" value="Chromosome 6N"/>
</dbReference>
<protein>
    <submittedName>
        <fullName evidence="2">Uncharacterized protein</fullName>
    </submittedName>
</protein>
<organism evidence="2 3">
    <name type="scientific">Panicum virgatum</name>
    <name type="common">Blackwell switchgrass</name>
    <dbReference type="NCBI Taxonomy" id="38727"/>
    <lineage>
        <taxon>Eukaryota</taxon>
        <taxon>Viridiplantae</taxon>
        <taxon>Streptophyta</taxon>
        <taxon>Embryophyta</taxon>
        <taxon>Tracheophyta</taxon>
        <taxon>Spermatophyta</taxon>
        <taxon>Magnoliopsida</taxon>
        <taxon>Liliopsida</taxon>
        <taxon>Poales</taxon>
        <taxon>Poaceae</taxon>
        <taxon>PACMAD clade</taxon>
        <taxon>Panicoideae</taxon>
        <taxon>Panicodae</taxon>
        <taxon>Paniceae</taxon>
        <taxon>Panicinae</taxon>
        <taxon>Panicum</taxon>
        <taxon>Panicum sect. Hiantes</taxon>
    </lineage>
</organism>